<gene>
    <name evidence="1" type="ORF">AUC60_04965</name>
</gene>
<name>A0A1Y3P4M9_9PSED</name>
<evidence type="ECO:0000313" key="2">
    <source>
        <dbReference type="Proteomes" id="UP000195440"/>
    </source>
</evidence>
<reference evidence="1 2" key="1">
    <citation type="journal article" date="2017" name="Syst. Appl. Microbiol.">
        <title>Pseudomonas caspiana sp. nov., a citrus pathogen in the Pseudomonas syringae phylogenetic group.</title>
        <authorList>
            <person name="Busquets A."/>
            <person name="Gomila M."/>
            <person name="Beiki F."/>
            <person name="Mulet M."/>
            <person name="Rahimian H."/>
            <person name="Garcia-Valdes E."/>
            <person name="Lalucat J."/>
        </authorList>
    </citation>
    <scope>NUCLEOTIDE SEQUENCE [LARGE SCALE GENOMIC DNA]</scope>
    <source>
        <strain evidence="1 2">FBF102</strain>
    </source>
</reference>
<accession>A0A1Y3P4M9</accession>
<protein>
    <submittedName>
        <fullName evidence="1">Uncharacterized protein</fullName>
    </submittedName>
</protein>
<evidence type="ECO:0000313" key="1">
    <source>
        <dbReference type="EMBL" id="OUM74748.1"/>
    </source>
</evidence>
<dbReference type="Proteomes" id="UP000195440">
    <property type="component" value="Unassembled WGS sequence"/>
</dbReference>
<keyword evidence="2" id="KW-1185">Reference proteome</keyword>
<dbReference type="RefSeq" id="WP_087265003.1">
    <property type="nucleotide sequence ID" value="NZ_CP167995.1"/>
</dbReference>
<organism evidence="1 2">
    <name type="scientific">Pseudomonas caspiana</name>
    <dbReference type="NCBI Taxonomy" id="1451454"/>
    <lineage>
        <taxon>Bacteria</taxon>
        <taxon>Pseudomonadati</taxon>
        <taxon>Pseudomonadota</taxon>
        <taxon>Gammaproteobacteria</taxon>
        <taxon>Pseudomonadales</taxon>
        <taxon>Pseudomonadaceae</taxon>
        <taxon>Pseudomonas</taxon>
    </lineage>
</organism>
<dbReference type="AlphaFoldDB" id="A0A1Y3P4M9"/>
<dbReference type="EMBL" id="LOHF01000003">
    <property type="protein sequence ID" value="OUM74748.1"/>
    <property type="molecule type" value="Genomic_DNA"/>
</dbReference>
<comment type="caution">
    <text evidence="1">The sequence shown here is derived from an EMBL/GenBank/DDBJ whole genome shotgun (WGS) entry which is preliminary data.</text>
</comment>
<proteinExistence type="predicted"/>
<sequence>MRLDEQYFEDFRCVACNCNPFDPSDGTTSGLFGIEDLVGEQCAGCGHSMSLDDLEAMTHAAELHMIRSLFSPG</sequence>